<dbReference type="AlphaFoldDB" id="A0A9W8CZZ5"/>
<evidence type="ECO:0000256" key="5">
    <source>
        <dbReference type="SAM" id="SignalP"/>
    </source>
</evidence>
<dbReference type="PANTHER" id="PTHR48067:SF1">
    <property type="entry name" value="GPI-ANCHOR TRANSAMIDASE"/>
    <property type="match status" value="1"/>
</dbReference>
<accession>A0A9W8CZZ5</accession>
<evidence type="ECO:0000256" key="1">
    <source>
        <dbReference type="ARBA" id="ARBA00004687"/>
    </source>
</evidence>
<dbReference type="InterPro" id="IPR001096">
    <property type="entry name" value="Peptidase_C13"/>
</dbReference>
<evidence type="ECO:0000313" key="7">
    <source>
        <dbReference type="Proteomes" id="UP001143981"/>
    </source>
</evidence>
<comment type="pathway">
    <text evidence="1">Glycolipid biosynthesis; glycosylphosphatidylinositol-anchor biosynthesis.</text>
</comment>
<feature type="chain" id="PRO_5040837299" evidence="5">
    <location>
        <begin position="26"/>
        <end position="215"/>
    </location>
</feature>
<feature type="non-terminal residue" evidence="6">
    <location>
        <position position="215"/>
    </location>
</feature>
<keyword evidence="3" id="KW-0337">GPI-anchor biosynthesis</keyword>
<dbReference type="PRINTS" id="PR00776">
    <property type="entry name" value="HEMOGLOBNASE"/>
</dbReference>
<evidence type="ECO:0000256" key="4">
    <source>
        <dbReference type="ARBA" id="ARBA00022729"/>
    </source>
</evidence>
<dbReference type="GO" id="GO:0006508">
    <property type="term" value="P:proteolysis"/>
    <property type="evidence" value="ECO:0007669"/>
    <property type="project" value="InterPro"/>
</dbReference>
<organism evidence="6 7">
    <name type="scientific">Coemansia biformis</name>
    <dbReference type="NCBI Taxonomy" id="1286918"/>
    <lineage>
        <taxon>Eukaryota</taxon>
        <taxon>Fungi</taxon>
        <taxon>Fungi incertae sedis</taxon>
        <taxon>Zoopagomycota</taxon>
        <taxon>Kickxellomycotina</taxon>
        <taxon>Kickxellomycetes</taxon>
        <taxon>Kickxellales</taxon>
        <taxon>Kickxellaceae</taxon>
        <taxon>Coemansia</taxon>
    </lineage>
</organism>
<keyword evidence="7" id="KW-1185">Reference proteome</keyword>
<comment type="similarity">
    <text evidence="2">Belongs to the peptidase C13 family.</text>
</comment>
<dbReference type="EMBL" id="JANBOI010000071">
    <property type="protein sequence ID" value="KAJ1734507.1"/>
    <property type="molecule type" value="Genomic_DNA"/>
</dbReference>
<evidence type="ECO:0000313" key="6">
    <source>
        <dbReference type="EMBL" id="KAJ1734507.1"/>
    </source>
</evidence>
<dbReference type="Proteomes" id="UP001143981">
    <property type="component" value="Unassembled WGS sequence"/>
</dbReference>
<comment type="caution">
    <text evidence="6">The sequence shown here is derived from an EMBL/GenBank/DDBJ whole genome shotgun (WGS) entry which is preliminary data.</text>
</comment>
<dbReference type="Pfam" id="PF01650">
    <property type="entry name" value="Peptidase_C13"/>
    <property type="match status" value="1"/>
</dbReference>
<feature type="signal peptide" evidence="5">
    <location>
        <begin position="1"/>
        <end position="25"/>
    </location>
</feature>
<gene>
    <name evidence="6" type="primary">GPI8_1</name>
    <name evidence="6" type="ORF">LPJ61_001043</name>
</gene>
<dbReference type="GO" id="GO:0006506">
    <property type="term" value="P:GPI anchor biosynthetic process"/>
    <property type="evidence" value="ECO:0007669"/>
    <property type="project" value="UniProtKB-KW"/>
</dbReference>
<proteinExistence type="inferred from homology"/>
<evidence type="ECO:0000256" key="3">
    <source>
        <dbReference type="ARBA" id="ARBA00022502"/>
    </source>
</evidence>
<reference evidence="6" key="1">
    <citation type="submission" date="2022-07" db="EMBL/GenBank/DDBJ databases">
        <title>Phylogenomic reconstructions and comparative analyses of Kickxellomycotina fungi.</title>
        <authorList>
            <person name="Reynolds N.K."/>
            <person name="Stajich J.E."/>
            <person name="Barry K."/>
            <person name="Grigoriev I.V."/>
            <person name="Crous P."/>
            <person name="Smith M.E."/>
        </authorList>
    </citation>
    <scope>NUCLEOTIDE SEQUENCE</scope>
    <source>
        <strain evidence="6">BCRC 34381</strain>
    </source>
</reference>
<keyword evidence="4 5" id="KW-0732">Signal</keyword>
<dbReference type="GO" id="GO:0016255">
    <property type="term" value="P:attachment of GPI anchor to protein"/>
    <property type="evidence" value="ECO:0007669"/>
    <property type="project" value="InterPro"/>
</dbReference>
<dbReference type="GO" id="GO:0042765">
    <property type="term" value="C:GPI-anchor transamidase complex"/>
    <property type="evidence" value="ECO:0007669"/>
    <property type="project" value="InterPro"/>
</dbReference>
<protein>
    <submittedName>
        <fullName evidence="6">Glycosylphosphatidylinositol anchor biosynthesis</fullName>
    </submittedName>
</protein>
<evidence type="ECO:0000256" key="2">
    <source>
        <dbReference type="ARBA" id="ARBA00009941"/>
    </source>
</evidence>
<name>A0A9W8CZZ5_9FUNG</name>
<dbReference type="GO" id="GO:0003923">
    <property type="term" value="F:GPI-anchor transamidase activity"/>
    <property type="evidence" value="ECO:0007669"/>
    <property type="project" value="InterPro"/>
</dbReference>
<dbReference type="Gene3D" id="3.40.50.1460">
    <property type="match status" value="1"/>
</dbReference>
<dbReference type="InterPro" id="IPR028361">
    <property type="entry name" value="GPI_transamidase"/>
</dbReference>
<sequence>MVAPTLLRAVCAVCVALIAFVGVSAAAAGQHEQRLAGFLGSDNHTNNWAVLVCTSRFWFNYRHIANTLSMYRTVKRMGIPDSHIILMLADDVACNPRNSYPATVYDHPRKTVDLYGDNVEVDYRGYEVTVENFIRLLTGRVEAHTPRNKRLLSDDKSNIFIYMTGNGGEDFLKVLDSEEINRFDIADAMQQLLEKNRYREMMFMSDTCQANTMFS</sequence>
<dbReference type="PANTHER" id="PTHR48067">
    <property type="entry name" value="GPI-ANCHOR TRANSAMIDASE"/>
    <property type="match status" value="1"/>
</dbReference>
<dbReference type="OrthoDB" id="192611at2759"/>